<name>A0A1D2QP80_9GAMM</name>
<sequence length="146" mass="14697">MKRKATGFTLIELMAVIVILGVLAATAVPRFVDLSGSAKNAAVEGIAGSLASAASLNHVQNIANDAGLTATVPTTVDTCDDVGGLLEGGLDSDYYIETTTGTDIAGSNVATEGSASLCTVSYDSNGNNAYDVADVPDATFTAYGVQ</sequence>
<dbReference type="AlphaFoldDB" id="A0A1D2QP80"/>
<organism evidence="1 2">
    <name type="scientific">Candidatus Endobugula sertula</name>
    <name type="common">Bugula neritina bacterial symbiont</name>
    <dbReference type="NCBI Taxonomy" id="62101"/>
    <lineage>
        <taxon>Bacteria</taxon>
        <taxon>Pseudomonadati</taxon>
        <taxon>Pseudomonadota</taxon>
        <taxon>Gammaproteobacteria</taxon>
        <taxon>Cellvibrionales</taxon>
        <taxon>Cellvibrionaceae</taxon>
        <taxon>Candidatus Endobugula</taxon>
    </lineage>
</organism>
<protein>
    <submittedName>
        <fullName evidence="1">Uncharacterized protein</fullName>
    </submittedName>
</protein>
<gene>
    <name evidence="1" type="ORF">AB835_09255</name>
</gene>
<evidence type="ECO:0000313" key="2">
    <source>
        <dbReference type="Proteomes" id="UP000242502"/>
    </source>
</evidence>
<dbReference type="STRING" id="62101.AB835_09255"/>
<dbReference type="Gene3D" id="3.30.700.10">
    <property type="entry name" value="Glycoprotein, Type 4 Pilin"/>
    <property type="match status" value="1"/>
</dbReference>
<dbReference type="Pfam" id="PF07963">
    <property type="entry name" value="N_methyl"/>
    <property type="match status" value="1"/>
</dbReference>
<comment type="caution">
    <text evidence="1">The sequence shown here is derived from an EMBL/GenBank/DDBJ whole genome shotgun (WGS) entry which is preliminary data.</text>
</comment>
<dbReference type="EMBL" id="MDLC01000031">
    <property type="protein sequence ID" value="ODS23333.1"/>
    <property type="molecule type" value="Genomic_DNA"/>
</dbReference>
<accession>A0A1D2QP80</accession>
<dbReference type="SUPFAM" id="SSF54523">
    <property type="entry name" value="Pili subunits"/>
    <property type="match status" value="1"/>
</dbReference>
<dbReference type="PROSITE" id="PS00409">
    <property type="entry name" value="PROKAR_NTER_METHYL"/>
    <property type="match status" value="1"/>
</dbReference>
<dbReference type="InterPro" id="IPR012902">
    <property type="entry name" value="N_methyl_site"/>
</dbReference>
<dbReference type="Proteomes" id="UP000242502">
    <property type="component" value="Unassembled WGS sequence"/>
</dbReference>
<dbReference type="InterPro" id="IPR045584">
    <property type="entry name" value="Pilin-like"/>
</dbReference>
<dbReference type="NCBIfam" id="TIGR02532">
    <property type="entry name" value="IV_pilin_GFxxxE"/>
    <property type="match status" value="1"/>
</dbReference>
<evidence type="ECO:0000313" key="1">
    <source>
        <dbReference type="EMBL" id="ODS23333.1"/>
    </source>
</evidence>
<proteinExistence type="predicted"/>
<reference evidence="1 2" key="1">
    <citation type="journal article" date="2016" name="Appl. Environ. Microbiol.">
        <title>Lack of Overt Genome Reduction in the Bryostatin-Producing Bryozoan Symbiont "Candidatus Endobugula sertula".</title>
        <authorList>
            <person name="Miller I.J."/>
            <person name="Vanee N."/>
            <person name="Fong S.S."/>
            <person name="Lim-Fong G.E."/>
            <person name="Kwan J.C."/>
        </authorList>
    </citation>
    <scope>NUCLEOTIDE SEQUENCE [LARGE SCALE GENOMIC DNA]</scope>
    <source>
        <strain evidence="1">AB1-4</strain>
    </source>
</reference>